<dbReference type="AlphaFoldDB" id="A0A928Z371"/>
<feature type="transmembrane region" description="Helical" evidence="1">
    <location>
        <begin position="23"/>
        <end position="42"/>
    </location>
</feature>
<feature type="transmembrane region" description="Helical" evidence="1">
    <location>
        <begin position="144"/>
        <end position="165"/>
    </location>
</feature>
<name>A0A928Z371_9CYAN</name>
<feature type="transmembrane region" description="Helical" evidence="1">
    <location>
        <begin position="103"/>
        <end position="132"/>
    </location>
</feature>
<dbReference type="RefSeq" id="WP_264326031.1">
    <property type="nucleotide sequence ID" value="NZ_JADEXQ010000055.1"/>
</dbReference>
<dbReference type="EMBL" id="JADEXQ010000055">
    <property type="protein sequence ID" value="MBE9031201.1"/>
    <property type="molecule type" value="Genomic_DNA"/>
</dbReference>
<dbReference type="Proteomes" id="UP000625316">
    <property type="component" value="Unassembled WGS sequence"/>
</dbReference>
<organism evidence="2 3">
    <name type="scientific">Romeriopsis navalis LEGE 11480</name>
    <dbReference type="NCBI Taxonomy" id="2777977"/>
    <lineage>
        <taxon>Bacteria</taxon>
        <taxon>Bacillati</taxon>
        <taxon>Cyanobacteriota</taxon>
        <taxon>Cyanophyceae</taxon>
        <taxon>Leptolyngbyales</taxon>
        <taxon>Leptolyngbyaceae</taxon>
        <taxon>Romeriopsis</taxon>
        <taxon>Romeriopsis navalis</taxon>
    </lineage>
</organism>
<proteinExistence type="predicted"/>
<evidence type="ECO:0000313" key="2">
    <source>
        <dbReference type="EMBL" id="MBE9031201.1"/>
    </source>
</evidence>
<keyword evidence="3" id="KW-1185">Reference proteome</keyword>
<evidence type="ECO:0000256" key="1">
    <source>
        <dbReference type="SAM" id="Phobius"/>
    </source>
</evidence>
<accession>A0A928Z371</accession>
<dbReference type="InterPro" id="IPR009793">
    <property type="entry name" value="DUF1361"/>
</dbReference>
<sequence>METFLIKDLIHQGFDILIGSSAWMGWNLMLAIIPLYLSVYLFRDQAIGTRWLRQRIHGYIPQAIRTSLWSFSVLVFIAFLPNAPYILTDVIHLNRFILEYNSLWVTGFIIAPLFVVFIGTGFLAYVLSLINVGYYLHKQGRGRWIPGVEITLHLLCAIGVFVGRFPRLNSWYFVTQPGRVLYTMLHTLLSPAGILGIIVGFVIITGLYIPTKEIVLALAAYRKKRSTYAIYE</sequence>
<protein>
    <submittedName>
        <fullName evidence="2">DUF1361 domain-containing protein</fullName>
    </submittedName>
</protein>
<feature type="transmembrane region" description="Helical" evidence="1">
    <location>
        <begin position="185"/>
        <end position="209"/>
    </location>
</feature>
<keyword evidence="1" id="KW-0812">Transmembrane</keyword>
<gene>
    <name evidence="2" type="ORF">IQ266_15815</name>
</gene>
<feature type="transmembrane region" description="Helical" evidence="1">
    <location>
        <begin position="63"/>
        <end position="83"/>
    </location>
</feature>
<dbReference type="Pfam" id="PF07099">
    <property type="entry name" value="DUF1361"/>
    <property type="match status" value="1"/>
</dbReference>
<evidence type="ECO:0000313" key="3">
    <source>
        <dbReference type="Proteomes" id="UP000625316"/>
    </source>
</evidence>
<reference evidence="2" key="1">
    <citation type="submission" date="2020-10" db="EMBL/GenBank/DDBJ databases">
        <authorList>
            <person name="Castelo-Branco R."/>
            <person name="Eusebio N."/>
            <person name="Adriana R."/>
            <person name="Vieira A."/>
            <person name="Brugerolle De Fraissinette N."/>
            <person name="Rezende De Castro R."/>
            <person name="Schneider M.P."/>
            <person name="Vasconcelos V."/>
            <person name="Leao P.N."/>
        </authorList>
    </citation>
    <scope>NUCLEOTIDE SEQUENCE</scope>
    <source>
        <strain evidence="2">LEGE 11480</strain>
    </source>
</reference>
<keyword evidence="1" id="KW-0472">Membrane</keyword>
<comment type="caution">
    <text evidence="2">The sequence shown here is derived from an EMBL/GenBank/DDBJ whole genome shotgun (WGS) entry which is preliminary data.</text>
</comment>
<keyword evidence="1" id="KW-1133">Transmembrane helix</keyword>